<feature type="transmembrane region" description="Helical" evidence="2">
    <location>
        <begin position="224"/>
        <end position="248"/>
    </location>
</feature>
<keyword evidence="2" id="KW-0472">Membrane</keyword>
<dbReference type="AlphaFoldDB" id="A0ABC8BU27"/>
<feature type="region of interest" description="Disordered" evidence="1">
    <location>
        <begin position="50"/>
        <end position="72"/>
    </location>
</feature>
<dbReference type="EMBL" id="CP020563">
    <property type="protein sequence ID" value="ARF73897.1"/>
    <property type="molecule type" value="Genomic_DNA"/>
</dbReference>
<evidence type="ECO:0008006" key="5">
    <source>
        <dbReference type="Google" id="ProtNLM"/>
    </source>
</evidence>
<keyword evidence="2" id="KW-0812">Transmembrane</keyword>
<keyword evidence="4" id="KW-1185">Reference proteome</keyword>
<dbReference type="Proteomes" id="UP000192251">
    <property type="component" value="Chromosome"/>
</dbReference>
<accession>A0ABC8BU27</accession>
<feature type="transmembrane region" description="Helical" evidence="2">
    <location>
        <begin position="198"/>
        <end position="218"/>
    </location>
</feature>
<evidence type="ECO:0000313" key="3">
    <source>
        <dbReference type="EMBL" id="ARF73897.1"/>
    </source>
</evidence>
<evidence type="ECO:0000313" key="4">
    <source>
        <dbReference type="Proteomes" id="UP000192251"/>
    </source>
</evidence>
<gene>
    <name evidence="3" type="ORF">B7C62_17730</name>
</gene>
<dbReference type="RefSeq" id="WP_084747729.1">
    <property type="nucleotide sequence ID" value="NZ_CP020563.1"/>
</dbReference>
<organism evidence="3 4">
    <name type="scientific">Kitasatospora albolonga</name>
    <dbReference type="NCBI Taxonomy" id="68173"/>
    <lineage>
        <taxon>Bacteria</taxon>
        <taxon>Bacillati</taxon>
        <taxon>Actinomycetota</taxon>
        <taxon>Actinomycetes</taxon>
        <taxon>Kitasatosporales</taxon>
        <taxon>Streptomycetaceae</taxon>
        <taxon>Kitasatospora</taxon>
    </lineage>
</organism>
<dbReference type="KEGG" id="kab:B7C62_17730"/>
<proteinExistence type="predicted"/>
<evidence type="ECO:0000256" key="1">
    <source>
        <dbReference type="SAM" id="MobiDB-lite"/>
    </source>
</evidence>
<protein>
    <recommendedName>
        <fullName evidence="5">DUF3592 domain-containing protein</fullName>
    </recommendedName>
</protein>
<name>A0ABC8BU27_9ACTN</name>
<sequence length="386" mass="40982">MTPKRNVPPIPKLRMAMLGTLAVAGVCMLIAVWLILVTTPGAQAEERAFKEATSCSSSRGDARGNARDGQAGNDDCLRTVPAVIDSLDKIEGRSPNFWLNITEADGTSTRTRLAGTPAHRTVAHPGAEIEVTYWRGQIRYVDFESVRRSTKADVRGDYRLPLTSGLGLGAFGVMIASSALVTLWTGRRSPKVYTWQTNLALTGGLCLTVAGAVAPWPTHDIGGALHLLGLSTLVVLAGCAVAAPILWWRNRGDDTITMEPAVLTEKKVVTGAILGDVPYASNAYSVSSVSLIAAPGSLETALDPVSLFHHKKIPNTLTPLRLRPPYLTDPPGRPDYRGRAVVLECEDGGVPVLIVTEKKDMPVVLGALGPMPVPVPVPVPTGNGPQ</sequence>
<feature type="transmembrane region" description="Helical" evidence="2">
    <location>
        <begin position="165"/>
        <end position="186"/>
    </location>
</feature>
<reference evidence="3 4" key="1">
    <citation type="submission" date="2017-04" db="EMBL/GenBank/DDBJ databases">
        <title>The complete genome sequence of Streptomyces albolongus YIM 101047, the producer of novel bafilomycins and novel odoriferous sesquiterpenoids.</title>
        <authorList>
            <person name="Yin M."/>
            <person name="Jiang Y."/>
        </authorList>
    </citation>
    <scope>NUCLEOTIDE SEQUENCE [LARGE SCALE GENOMIC DNA]</scope>
    <source>
        <strain evidence="3 4">YIM 101047</strain>
    </source>
</reference>
<keyword evidence="2" id="KW-1133">Transmembrane helix</keyword>
<evidence type="ECO:0000256" key="2">
    <source>
        <dbReference type="SAM" id="Phobius"/>
    </source>
</evidence>